<comment type="similarity">
    <text evidence="1">Belongs to the small GTPase superfamily. Rab family.</text>
</comment>
<dbReference type="PROSITE" id="PS50076">
    <property type="entry name" value="DNAJ_2"/>
    <property type="match status" value="1"/>
</dbReference>
<reference evidence="5 6" key="1">
    <citation type="journal article" date="2023" name="Arcadia Sci">
        <title>De novo assembly of a long-read Amblyomma americanum tick genome.</title>
        <authorList>
            <person name="Chou S."/>
            <person name="Poskanzer K.E."/>
            <person name="Rollins M."/>
            <person name="Thuy-Boun P.S."/>
        </authorList>
    </citation>
    <scope>NUCLEOTIDE SEQUENCE [LARGE SCALE GENOMIC DNA]</scope>
    <source>
        <strain evidence="5">F_SG_1</strain>
        <tissue evidence="5">Salivary glands</tissue>
    </source>
</reference>
<dbReference type="InterPro" id="IPR027417">
    <property type="entry name" value="P-loop_NTPase"/>
</dbReference>
<dbReference type="Pfam" id="PF00071">
    <property type="entry name" value="Ras"/>
    <property type="match status" value="1"/>
</dbReference>
<dbReference type="SMART" id="SM00175">
    <property type="entry name" value="RAB"/>
    <property type="match status" value="1"/>
</dbReference>
<evidence type="ECO:0000259" key="4">
    <source>
        <dbReference type="PROSITE" id="PS50076"/>
    </source>
</evidence>
<proteinExistence type="inferred from homology"/>
<dbReference type="InterPro" id="IPR036869">
    <property type="entry name" value="J_dom_sf"/>
</dbReference>
<accession>A0AAQ4DWT6</accession>
<dbReference type="InterPro" id="IPR005225">
    <property type="entry name" value="Small_GTP-bd"/>
</dbReference>
<dbReference type="SUPFAM" id="SSF52540">
    <property type="entry name" value="P-loop containing nucleoside triphosphate hydrolases"/>
    <property type="match status" value="1"/>
</dbReference>
<dbReference type="SUPFAM" id="SSF46565">
    <property type="entry name" value="Chaperone J-domain"/>
    <property type="match status" value="1"/>
</dbReference>
<dbReference type="Gene3D" id="1.10.287.110">
    <property type="entry name" value="DnaJ domain"/>
    <property type="match status" value="1"/>
</dbReference>
<dbReference type="PRINTS" id="PR00449">
    <property type="entry name" value="RASTRNSFRMNG"/>
</dbReference>
<dbReference type="PROSITE" id="PS51421">
    <property type="entry name" value="RAS"/>
    <property type="match status" value="1"/>
</dbReference>
<gene>
    <name evidence="5" type="ORF">V5799_006295</name>
</gene>
<dbReference type="AlphaFoldDB" id="A0AAQ4DWT6"/>
<organism evidence="5 6">
    <name type="scientific">Amblyomma americanum</name>
    <name type="common">Lone star tick</name>
    <dbReference type="NCBI Taxonomy" id="6943"/>
    <lineage>
        <taxon>Eukaryota</taxon>
        <taxon>Metazoa</taxon>
        <taxon>Ecdysozoa</taxon>
        <taxon>Arthropoda</taxon>
        <taxon>Chelicerata</taxon>
        <taxon>Arachnida</taxon>
        <taxon>Acari</taxon>
        <taxon>Parasitiformes</taxon>
        <taxon>Ixodida</taxon>
        <taxon>Ixodoidea</taxon>
        <taxon>Ixodidae</taxon>
        <taxon>Amblyomminae</taxon>
        <taxon>Amblyomma</taxon>
    </lineage>
</organism>
<dbReference type="EMBL" id="JARKHS020025879">
    <property type="protein sequence ID" value="KAK8766926.1"/>
    <property type="molecule type" value="Genomic_DNA"/>
</dbReference>
<protein>
    <recommendedName>
        <fullName evidence="4">J domain-containing protein</fullName>
    </recommendedName>
</protein>
<dbReference type="InterPro" id="IPR001806">
    <property type="entry name" value="Small_GTPase"/>
</dbReference>
<dbReference type="GO" id="GO:0003924">
    <property type="term" value="F:GTPase activity"/>
    <property type="evidence" value="ECO:0007669"/>
    <property type="project" value="InterPro"/>
</dbReference>
<dbReference type="SMART" id="SM00271">
    <property type="entry name" value="DnaJ"/>
    <property type="match status" value="1"/>
</dbReference>
<evidence type="ECO:0000256" key="2">
    <source>
        <dbReference type="ARBA" id="ARBA00022741"/>
    </source>
</evidence>
<feature type="domain" description="J" evidence="4">
    <location>
        <begin position="206"/>
        <end position="263"/>
    </location>
</feature>
<dbReference type="SMART" id="SM00173">
    <property type="entry name" value="RAS"/>
    <property type="match status" value="1"/>
</dbReference>
<keyword evidence="6" id="KW-1185">Reference proteome</keyword>
<dbReference type="SMART" id="SM00174">
    <property type="entry name" value="RHO"/>
    <property type="match status" value="1"/>
</dbReference>
<dbReference type="Proteomes" id="UP001321473">
    <property type="component" value="Unassembled WGS sequence"/>
</dbReference>
<dbReference type="PROSITE" id="PS51419">
    <property type="entry name" value="RAB"/>
    <property type="match status" value="1"/>
</dbReference>
<evidence type="ECO:0000313" key="6">
    <source>
        <dbReference type="Proteomes" id="UP001321473"/>
    </source>
</evidence>
<dbReference type="Pfam" id="PF00226">
    <property type="entry name" value="DnaJ"/>
    <property type="match status" value="1"/>
</dbReference>
<dbReference type="CDD" id="cd06257">
    <property type="entry name" value="DnaJ"/>
    <property type="match status" value="1"/>
</dbReference>
<evidence type="ECO:0000256" key="1">
    <source>
        <dbReference type="ARBA" id="ARBA00006270"/>
    </source>
</evidence>
<dbReference type="PRINTS" id="PR00625">
    <property type="entry name" value="JDOMAIN"/>
</dbReference>
<sequence length="263" mass="29671">MDLHGRIKRPHHVRIITVGNVEAGKTSIIKRFCDGRFSSKYQATVGVDFGATRVSVDSTEVLANIFDLSGHPIFKIVRMEFYSNIDAVLLVYDISNSSSSETLERWLNEMAQGMDNTSVVCVVCGNKSDKAHTPNKEVEKWVDLHKFSHFVVSAYTGAGIHQMFQSLLMQVLEVHDMGRDPVALWSSCNYSKEELQAVHQVRWSRSEYEKLGVDTRASRDDINRSYRRLAVLLHPDKSTAPGCEEAFKMLAAARTALLKRVLH</sequence>
<dbReference type="InterPro" id="IPR001623">
    <property type="entry name" value="DnaJ_domain"/>
</dbReference>
<name>A0AAQ4DWT6_AMBAM</name>
<dbReference type="PANTHER" id="PTHR47981">
    <property type="entry name" value="RAB FAMILY"/>
    <property type="match status" value="1"/>
</dbReference>
<keyword evidence="2" id="KW-0547">Nucleotide-binding</keyword>
<dbReference type="PANTHER" id="PTHR47981:SF20">
    <property type="entry name" value="RAS-RELATED PROTEIN RAB-7A"/>
    <property type="match status" value="1"/>
</dbReference>
<evidence type="ECO:0000313" key="5">
    <source>
        <dbReference type="EMBL" id="KAK8766926.1"/>
    </source>
</evidence>
<evidence type="ECO:0000256" key="3">
    <source>
        <dbReference type="ARBA" id="ARBA00023134"/>
    </source>
</evidence>
<comment type="caution">
    <text evidence="5">The sequence shown here is derived from an EMBL/GenBank/DDBJ whole genome shotgun (WGS) entry which is preliminary data.</text>
</comment>
<dbReference type="Gene3D" id="3.40.50.300">
    <property type="entry name" value="P-loop containing nucleotide triphosphate hydrolases"/>
    <property type="match status" value="1"/>
</dbReference>
<dbReference type="NCBIfam" id="TIGR00231">
    <property type="entry name" value="small_GTP"/>
    <property type="match status" value="1"/>
</dbReference>
<keyword evidence="3" id="KW-0342">GTP-binding</keyword>
<dbReference type="GO" id="GO:0005525">
    <property type="term" value="F:GTP binding"/>
    <property type="evidence" value="ECO:0007669"/>
    <property type="project" value="UniProtKB-KW"/>
</dbReference>